<evidence type="ECO:0008006" key="3">
    <source>
        <dbReference type="Google" id="ProtNLM"/>
    </source>
</evidence>
<organism evidence="1 2">
    <name type="scientific">Marinobacter qingdaonensis</name>
    <dbReference type="NCBI Taxonomy" id="3108486"/>
    <lineage>
        <taxon>Bacteria</taxon>
        <taxon>Pseudomonadati</taxon>
        <taxon>Pseudomonadota</taxon>
        <taxon>Gammaproteobacteria</taxon>
        <taxon>Pseudomonadales</taxon>
        <taxon>Marinobacteraceae</taxon>
        <taxon>Marinobacter</taxon>
    </lineage>
</organism>
<name>A0ABU5NZM2_9GAMM</name>
<keyword evidence="2" id="KW-1185">Reference proteome</keyword>
<accession>A0ABU5NZM2</accession>
<evidence type="ECO:0000313" key="1">
    <source>
        <dbReference type="EMBL" id="MEA1081239.1"/>
    </source>
</evidence>
<comment type="caution">
    <text evidence="1">The sequence shown here is derived from an EMBL/GenBank/DDBJ whole genome shotgun (WGS) entry which is preliminary data.</text>
</comment>
<protein>
    <recommendedName>
        <fullName evidence="3">Rho-binding antiterminator</fullName>
    </recommendedName>
</protein>
<dbReference type="Proteomes" id="UP001305746">
    <property type="component" value="Unassembled WGS sequence"/>
</dbReference>
<dbReference type="EMBL" id="JAYDCJ010000003">
    <property type="protein sequence ID" value="MEA1081239.1"/>
    <property type="molecule type" value="Genomic_DNA"/>
</dbReference>
<dbReference type="RefSeq" id="WP_322855706.1">
    <property type="nucleotide sequence ID" value="NZ_JAYDCJ010000003.1"/>
</dbReference>
<reference evidence="1 2" key="1">
    <citation type="submission" date="2023-12" db="EMBL/GenBank/DDBJ databases">
        <title>Marinobacter qingdaonensis sp. nov., isolated from the intertidal sediment of Qingdao, PR China.</title>
        <authorList>
            <person name="Li Y."/>
        </authorList>
    </citation>
    <scope>NUCLEOTIDE SEQUENCE [LARGE SCALE GENOMIC DNA]</scope>
    <source>
        <strain evidence="1 2">ASW11-75</strain>
    </source>
</reference>
<gene>
    <name evidence="1" type="ORF">U5822_11190</name>
</gene>
<evidence type="ECO:0000313" key="2">
    <source>
        <dbReference type="Proteomes" id="UP001305746"/>
    </source>
</evidence>
<sequence>MTTPNASSAAVHWSVHTLLTEYLTSGRLVEVVYRDSAGQVCMVHEVIRDLFSRAGRDFVLLGRGNLVSIDHIITLDGRRIGASSH</sequence>
<proteinExistence type="predicted"/>